<dbReference type="InterPro" id="IPR007650">
    <property type="entry name" value="Zf-FLZ_dom"/>
</dbReference>
<dbReference type="Pfam" id="PF04570">
    <property type="entry name" value="zf-FLZ"/>
    <property type="match status" value="1"/>
</dbReference>
<keyword evidence="5" id="KW-0812">Transmembrane</keyword>
<comment type="catalytic activity">
    <reaction evidence="12 14">
        <text>L-cysteinyl-[protein] + hexadecanoyl-CoA = S-hexadecanoyl-L-cysteinyl-[protein] + CoA</text>
        <dbReference type="Rhea" id="RHEA:36683"/>
        <dbReference type="Rhea" id="RHEA-COMP:10131"/>
        <dbReference type="Rhea" id="RHEA-COMP:11032"/>
        <dbReference type="ChEBI" id="CHEBI:29950"/>
        <dbReference type="ChEBI" id="CHEBI:57287"/>
        <dbReference type="ChEBI" id="CHEBI:57379"/>
        <dbReference type="ChEBI" id="CHEBI:74151"/>
        <dbReference type="EC" id="2.3.1.225"/>
    </reaction>
</comment>
<evidence type="ECO:0000313" key="16">
    <source>
        <dbReference type="EMBL" id="CDM83090.1"/>
    </source>
</evidence>
<dbReference type="PANTHER" id="PTHR22883">
    <property type="entry name" value="ZINC FINGER DHHC DOMAIN CONTAINING PROTEIN"/>
    <property type="match status" value="1"/>
</dbReference>
<comment type="subcellular location">
    <subcellularLocation>
        <location evidence="1">Endomembrane system</location>
        <topology evidence="1">Multi-pass membrane protein</topology>
    </subcellularLocation>
</comment>
<feature type="domain" description="FLZ-type" evidence="15">
    <location>
        <begin position="1"/>
        <end position="57"/>
    </location>
</feature>
<dbReference type="Pfam" id="PF01529">
    <property type="entry name" value="DHHC"/>
    <property type="match status" value="1"/>
</dbReference>
<dbReference type="PROSITE" id="PS51795">
    <property type="entry name" value="ZF_FLZ"/>
    <property type="match status" value="1"/>
</dbReference>
<dbReference type="HOGENOM" id="CLU_1112972_0_0_1"/>
<keyword evidence="10" id="KW-0449">Lipoprotein</keyword>
<dbReference type="PROSITE" id="PS50216">
    <property type="entry name" value="DHHC"/>
    <property type="match status" value="1"/>
</dbReference>
<keyword evidence="4 14" id="KW-0808">Transferase</keyword>
<dbReference type="GO" id="GO:0046872">
    <property type="term" value="F:metal ion binding"/>
    <property type="evidence" value="ECO:0007669"/>
    <property type="project" value="UniProtKB-KW"/>
</dbReference>
<evidence type="ECO:0000256" key="7">
    <source>
        <dbReference type="ARBA" id="ARBA00022989"/>
    </source>
</evidence>
<evidence type="ECO:0000256" key="6">
    <source>
        <dbReference type="ARBA" id="ARBA00022723"/>
    </source>
</evidence>
<keyword evidence="8" id="KW-0472">Membrane</keyword>
<dbReference type="InterPro" id="IPR001594">
    <property type="entry name" value="Palmitoyltrfase_DHHC"/>
</dbReference>
<dbReference type="AlphaFoldDB" id="A0A077S0Q5"/>
<evidence type="ECO:0000256" key="1">
    <source>
        <dbReference type="ARBA" id="ARBA00004127"/>
    </source>
</evidence>
<evidence type="ECO:0000256" key="12">
    <source>
        <dbReference type="ARBA" id="ARBA00048048"/>
    </source>
</evidence>
<organism evidence="16">
    <name type="scientific">Triticum aestivum</name>
    <name type="common">Wheat</name>
    <dbReference type="NCBI Taxonomy" id="4565"/>
    <lineage>
        <taxon>Eukaryota</taxon>
        <taxon>Viridiplantae</taxon>
        <taxon>Streptophyta</taxon>
        <taxon>Embryophyta</taxon>
        <taxon>Tracheophyta</taxon>
        <taxon>Spermatophyta</taxon>
        <taxon>Magnoliopsida</taxon>
        <taxon>Liliopsida</taxon>
        <taxon>Poales</taxon>
        <taxon>Poaceae</taxon>
        <taxon>BOP clade</taxon>
        <taxon>Pooideae</taxon>
        <taxon>Triticodae</taxon>
        <taxon>Triticeae</taxon>
        <taxon>Triticinae</taxon>
        <taxon>Triticum</taxon>
    </lineage>
</organism>
<proteinExistence type="inferred from homology"/>
<comment type="similarity">
    <text evidence="2 14">Belongs to the DHHC palmitoyltransferase family.</text>
</comment>
<keyword evidence="7" id="KW-1133">Transmembrane helix</keyword>
<evidence type="ECO:0000256" key="14">
    <source>
        <dbReference type="RuleBase" id="RU079119"/>
    </source>
</evidence>
<dbReference type="EMBL" id="HG670306">
    <property type="protein sequence ID" value="CDM83090.1"/>
    <property type="molecule type" value="Genomic_DNA"/>
</dbReference>
<evidence type="ECO:0000256" key="10">
    <source>
        <dbReference type="ARBA" id="ARBA00023288"/>
    </source>
</evidence>
<evidence type="ECO:0000313" key="17">
    <source>
        <dbReference type="EMBL" id="CDM83176.1"/>
    </source>
</evidence>
<reference evidence="16" key="1">
    <citation type="journal article" date="2014" name="Science">
        <title>Structural and functional partitioning of bread wheat chromosome 3B.</title>
        <authorList>
            <person name="Choulet F."/>
            <person name="Alberti A."/>
            <person name="Theil S."/>
            <person name="Glover N."/>
            <person name="Barbe V."/>
            <person name="Daron J."/>
            <person name="Pingault L."/>
            <person name="Sourdille P."/>
            <person name="Couloux A."/>
            <person name="Paux E."/>
            <person name="Leroy P."/>
            <person name="Mangenot S."/>
            <person name="Guilhot N."/>
            <person name="Le Gouis J."/>
            <person name="Balfourier F."/>
            <person name="Alaux M."/>
            <person name="Jamilloux V."/>
            <person name="Poulain J."/>
            <person name="Durand C."/>
            <person name="Bellec A."/>
            <person name="Gaspin C."/>
            <person name="Safar J."/>
            <person name="Dolezel J."/>
            <person name="Rogers J."/>
            <person name="Vandepoele K."/>
            <person name="Aury J.M."/>
            <person name="Mayer K."/>
            <person name="Berges H."/>
            <person name="Quesneville H."/>
            <person name="Wincker P."/>
            <person name="Feuillet C."/>
        </authorList>
    </citation>
    <scope>NUCLEOTIDE SEQUENCE</scope>
</reference>
<gene>
    <name evidence="16" type="ORF">TRAES_3BF092700070CFD_c1</name>
    <name evidence="17" type="ORF">TRAES_3BF108700020CFD_c1</name>
</gene>
<evidence type="ECO:0000256" key="8">
    <source>
        <dbReference type="ARBA" id="ARBA00023136"/>
    </source>
</evidence>
<evidence type="ECO:0000256" key="3">
    <source>
        <dbReference type="ARBA" id="ARBA00009374"/>
    </source>
</evidence>
<evidence type="ECO:0000256" key="2">
    <source>
        <dbReference type="ARBA" id="ARBA00008574"/>
    </source>
</evidence>
<dbReference type="EC" id="2.3.1.225" evidence="14"/>
<dbReference type="PANTHER" id="PTHR22883:SF43">
    <property type="entry name" value="PALMITOYLTRANSFERASE APP"/>
    <property type="match status" value="1"/>
</dbReference>
<protein>
    <recommendedName>
        <fullName evidence="14">S-acyltransferase</fullName>
        <ecNumber evidence="14">2.3.1.225</ecNumber>
    </recommendedName>
    <alternativeName>
        <fullName evidence="14">Palmitoyltransferase</fullName>
    </alternativeName>
</protein>
<dbReference type="EMBL" id="HG670306">
    <property type="protein sequence ID" value="CDM83176.1"/>
    <property type="molecule type" value="Genomic_DNA"/>
</dbReference>
<evidence type="ECO:0000259" key="15">
    <source>
        <dbReference type="PROSITE" id="PS51795"/>
    </source>
</evidence>
<sequence length="250" mass="28435">MALTLVPSRILELLLHLQEEATERHTDLIVVCHCIGEKAFCSADCRDQEIMIEEEAKNKIAIRCLSCSSLPTGGWNGQQRRTWTWLVLLVLNNVEQQSYLGIHVKHFVIFHASVLSSGFDAAASYLCRDPGMVPRNNDTGNGQTPQQLRLPRTKDVIVNGTVVKVKYYHTYMLHPPPRSSHCSIYDNCVERFDHHCPWVGQCIGLVTILMPNSLLCLYVSGFCWVYITKIKDAEDSSIWRAMLKTPAEWF</sequence>
<dbReference type="InterPro" id="IPR039859">
    <property type="entry name" value="PFA4/ZDH16/20/ERF2-like"/>
</dbReference>
<evidence type="ECO:0000256" key="5">
    <source>
        <dbReference type="ARBA" id="ARBA00022692"/>
    </source>
</evidence>
<comment type="similarity">
    <text evidence="3">Belongs to the FLZ family.</text>
</comment>
<name>A0A077S0Q5_WHEAT</name>
<keyword evidence="9" id="KW-0564">Palmitate</keyword>
<keyword evidence="11 14" id="KW-0012">Acyltransferase</keyword>
<evidence type="ECO:0000256" key="9">
    <source>
        <dbReference type="ARBA" id="ARBA00023139"/>
    </source>
</evidence>
<comment type="domain">
    <text evidence="14">The DHHC domain is required for palmitoyltransferase activity.</text>
</comment>
<dbReference type="GO" id="GO:0012505">
    <property type="term" value="C:endomembrane system"/>
    <property type="evidence" value="ECO:0007669"/>
    <property type="project" value="UniProtKB-SubCell"/>
</dbReference>
<evidence type="ECO:0000256" key="11">
    <source>
        <dbReference type="ARBA" id="ARBA00023315"/>
    </source>
</evidence>
<keyword evidence="6" id="KW-0479">Metal-binding</keyword>
<feature type="zinc finger region" description="FLZ-type" evidence="13">
    <location>
        <begin position="1"/>
        <end position="57"/>
    </location>
</feature>
<evidence type="ECO:0000256" key="13">
    <source>
        <dbReference type="PROSITE-ProRule" id="PRU01131"/>
    </source>
</evidence>
<evidence type="ECO:0000256" key="4">
    <source>
        <dbReference type="ARBA" id="ARBA00022679"/>
    </source>
</evidence>
<dbReference type="GO" id="GO:0019706">
    <property type="term" value="F:protein-cysteine S-palmitoyltransferase activity"/>
    <property type="evidence" value="ECO:0007669"/>
    <property type="project" value="UniProtKB-EC"/>
</dbReference>
<accession>A0A077S0Q5</accession>